<feature type="domain" description="Glycosyltransferase 2-like" evidence="2">
    <location>
        <begin position="970"/>
        <end position="1068"/>
    </location>
</feature>
<reference evidence="3 4" key="1">
    <citation type="submission" date="2021-02" db="EMBL/GenBank/DDBJ databases">
        <title>A novel species of genus Amphritea isolated from a fishpond in China.</title>
        <authorList>
            <person name="Lu H."/>
        </authorList>
    </citation>
    <scope>NUCLEOTIDE SEQUENCE [LARGE SCALE GENOMIC DNA]</scope>
    <source>
        <strain evidence="3 4">RP18W</strain>
    </source>
</reference>
<keyword evidence="4" id="KW-1185">Reference proteome</keyword>
<dbReference type="CDD" id="cd11579">
    <property type="entry name" value="Glyco_tran_WbsX"/>
    <property type="match status" value="1"/>
</dbReference>
<dbReference type="InterPro" id="IPR032719">
    <property type="entry name" value="WbsX"/>
</dbReference>
<dbReference type="Proteomes" id="UP000760472">
    <property type="component" value="Unassembled WGS sequence"/>
</dbReference>
<dbReference type="InterPro" id="IPR001173">
    <property type="entry name" value="Glyco_trans_2-like"/>
</dbReference>
<dbReference type="SUPFAM" id="SSF53756">
    <property type="entry name" value="UDP-Glycosyltransferase/glycogen phosphorylase"/>
    <property type="match status" value="1"/>
</dbReference>
<protein>
    <submittedName>
        <fullName evidence="3">Glycoside hydrolase family 99-like domain-containing protein</fullName>
    </submittedName>
</protein>
<comment type="caution">
    <text evidence="3">The sequence shown here is derived from an EMBL/GenBank/DDBJ whole genome shotgun (WGS) entry which is preliminary data.</text>
</comment>
<dbReference type="Pfam" id="PF00534">
    <property type="entry name" value="Glycos_transf_1"/>
    <property type="match status" value="1"/>
</dbReference>
<dbReference type="Gene3D" id="3.90.550.10">
    <property type="entry name" value="Spore Coat Polysaccharide Biosynthesis Protein SpsA, Chain A"/>
    <property type="match status" value="1"/>
</dbReference>
<dbReference type="PANTHER" id="PTHR41244:SF1">
    <property type="entry name" value="GLYCOSYLTRANSFERASE"/>
    <property type="match status" value="1"/>
</dbReference>
<accession>A0ABS2W5Y7</accession>
<dbReference type="PANTHER" id="PTHR41244">
    <property type="entry name" value="RHAMNAN SYNTHESIS F"/>
    <property type="match status" value="1"/>
</dbReference>
<gene>
    <name evidence="3" type="ORF">JW498_06565</name>
</gene>
<dbReference type="CDD" id="cd00761">
    <property type="entry name" value="Glyco_tranf_GTA_type"/>
    <property type="match status" value="1"/>
</dbReference>
<name>A0ABS2W5Y7_9GAMM</name>
<evidence type="ECO:0000259" key="2">
    <source>
        <dbReference type="Pfam" id="PF00535"/>
    </source>
</evidence>
<evidence type="ECO:0000313" key="3">
    <source>
        <dbReference type="EMBL" id="MBN0987015.1"/>
    </source>
</evidence>
<feature type="domain" description="Glycosyl transferase family 1" evidence="1">
    <location>
        <begin position="779"/>
        <end position="928"/>
    </location>
</feature>
<dbReference type="SUPFAM" id="SSF53448">
    <property type="entry name" value="Nucleotide-diphospho-sugar transferases"/>
    <property type="match status" value="1"/>
</dbReference>
<dbReference type="RefSeq" id="WP_205213218.1">
    <property type="nucleotide sequence ID" value="NZ_JAFFZP010000007.1"/>
</dbReference>
<dbReference type="Gene3D" id="3.40.50.2000">
    <property type="entry name" value="Glycogen Phosphorylase B"/>
    <property type="match status" value="2"/>
</dbReference>
<dbReference type="Pfam" id="PF14307">
    <property type="entry name" value="Glyco_tran_WbsX"/>
    <property type="match status" value="1"/>
</dbReference>
<dbReference type="Gene3D" id="3.20.20.80">
    <property type="entry name" value="Glycosidases"/>
    <property type="match status" value="1"/>
</dbReference>
<dbReference type="Pfam" id="PF00535">
    <property type="entry name" value="Glycos_transf_2"/>
    <property type="match status" value="1"/>
</dbReference>
<evidence type="ECO:0000313" key="4">
    <source>
        <dbReference type="Proteomes" id="UP000760472"/>
    </source>
</evidence>
<dbReference type="InterPro" id="IPR029044">
    <property type="entry name" value="Nucleotide-diphossugar_trans"/>
</dbReference>
<dbReference type="InterPro" id="IPR001296">
    <property type="entry name" value="Glyco_trans_1"/>
</dbReference>
<sequence length="1241" mass="142296">MRQEFEGDFHQIKSGDGKIINGIYESGLFDSNLYCQLYSDIKDDVALVHYYYNGWAEGRMPSYLFDTVWYLKQNADVAGAGLNPLVHYLFHGDSENRQPSPYFNKECFLQVIPGNYSKTSLSFFYENERNLSLSAHEYFDLSFYLDNNHDVRDSGVSPYYHFLYTGVYEGRNPREDISLAEYCQEYNVDKNKVNPFLHFITVSGEEYLKSRKEKKKALLLSGNDVQNFRLKGPCYEEPIFGDKEKIAPKVKALAYYLPQFHPFTENDGWWGQGFTEWSNVTRGLPRFNGHYQPHLPKHLGYYDLRVKETMLEQVKLAKGAGLYGFCFYHYWFNGKRLMEKPVNMFLDNKDIEMPFCIMWANENWTRTWDGFDKDILIKQDYFEDDDEPFIRDIGRHFSDERYIRIDGRPLFFIYRPGIIPNTKKTIKRWRELCSELLGEEPLFYMAQAFKDLNPYEFGMDGAIEFPPHKIGDGLDDVSRGKGLIDPDFTGHYPSYDALIESSLSETEHDFPLIRGATPTWDNEARKPSKGMGFVDSTPEKFEYWLKNLNKYALQNPISDNESFVVINAWNEWAEGAHLEPDVYWGASYLNATYRAMYSTSGFEDKVKLILVGHDAYKHGAQLLTLNIFKTLRECFGVDAICILRDGGPLVDDYKSLGPTYVADGSVDKFEEILNELNRKNEINYAICNSAVSGLCVGKLAKQGIKVISLIHELPTLINEYSLEEHVKVIAKNASKIVFAADFVKDSFESLVGNIGDKAVVKPQGIYQTLKKNVNARSLLRNKLNINNDAKVVINSGYADLRKGFDLFVQTVKECVKRDNNFHFVWLGNVETSLDNWILKDIKGTEFDKHLHLIPFTTEISLYLEGADVFAMTSREDPFPSVVLESLALGTPVVGFEGGGGFTDALEKAYFGELVPMANCVALADAIENQIVTDSEELQVERSIFASEKYDWNDYVFSLVEYLIPDLKRVSVAVPNYNYEQYIGDRLTSVFRQSYPIYELIVLDDKSSDNSVNVIEYVSSISKRSISLVVNEENSGSVFKQWDKSTRLAKGEYLWIAEADDLADPAFISTIMCGEKRFTFAYADSKQIDENDGPLADDYRYYYDAGMIEKLDNPGMYNGLTVIQDCLSIKNQFMNVSSVIFDRKALQLCFDRYMDGILGFKVAGDWFVYVQLLKEAEAKCKILGAPLNTHRRHTGSVTKRNFNVQLKEIIRLHSLCETVVVVDKEKQNRYLNEVQQVLGSQQ</sequence>
<proteinExistence type="predicted"/>
<evidence type="ECO:0000259" key="1">
    <source>
        <dbReference type="Pfam" id="PF00534"/>
    </source>
</evidence>
<dbReference type="EMBL" id="JAFFZP010000007">
    <property type="protein sequence ID" value="MBN0987015.1"/>
    <property type="molecule type" value="Genomic_DNA"/>
</dbReference>
<organism evidence="3 4">
    <name type="scientific">Amphritea pacifica</name>
    <dbReference type="NCBI Taxonomy" id="2811233"/>
    <lineage>
        <taxon>Bacteria</taxon>
        <taxon>Pseudomonadati</taxon>
        <taxon>Pseudomonadota</taxon>
        <taxon>Gammaproteobacteria</taxon>
        <taxon>Oceanospirillales</taxon>
        <taxon>Oceanospirillaceae</taxon>
        <taxon>Amphritea</taxon>
    </lineage>
</organism>